<dbReference type="Ensembl" id="ENSABRT00000018328.1">
    <property type="protein sequence ID" value="ENSABRP00000012783.1"/>
    <property type="gene ID" value="ENSABRG00000011412.1"/>
</dbReference>
<evidence type="ECO:0000256" key="3">
    <source>
        <dbReference type="ARBA" id="ARBA00022692"/>
    </source>
</evidence>
<feature type="transmembrane region" description="Helical" evidence="6">
    <location>
        <begin position="83"/>
        <end position="104"/>
    </location>
</feature>
<evidence type="ECO:0000256" key="2">
    <source>
        <dbReference type="ARBA" id="ARBA00010199"/>
    </source>
</evidence>
<dbReference type="GO" id="GO:0015297">
    <property type="term" value="F:antiporter activity"/>
    <property type="evidence" value="ECO:0007669"/>
    <property type="project" value="InterPro"/>
</dbReference>
<feature type="transmembrane region" description="Helical" evidence="6">
    <location>
        <begin position="389"/>
        <end position="411"/>
    </location>
</feature>
<evidence type="ECO:0000256" key="1">
    <source>
        <dbReference type="ARBA" id="ARBA00004141"/>
    </source>
</evidence>
<feature type="transmembrane region" description="Helical" evidence="6">
    <location>
        <begin position="167"/>
        <end position="185"/>
    </location>
</feature>
<evidence type="ECO:0000256" key="6">
    <source>
        <dbReference type="RuleBase" id="RU004914"/>
    </source>
</evidence>
<keyword evidence="9" id="KW-1185">Reference proteome</keyword>
<evidence type="ECO:0000313" key="9">
    <source>
        <dbReference type="Proteomes" id="UP000694426"/>
    </source>
</evidence>
<accession>A0A8B9C115</accession>
<feature type="transmembrane region" description="Helical" evidence="6">
    <location>
        <begin position="124"/>
        <end position="147"/>
    </location>
</feature>
<dbReference type="PANTHER" id="PTHR11206">
    <property type="entry name" value="MULTIDRUG RESISTANCE PROTEIN"/>
    <property type="match status" value="1"/>
</dbReference>
<feature type="transmembrane region" description="Helical" evidence="6">
    <location>
        <begin position="197"/>
        <end position="221"/>
    </location>
</feature>
<evidence type="ECO:0000256" key="7">
    <source>
        <dbReference type="SAM" id="MobiDB-lite"/>
    </source>
</evidence>
<feature type="transmembrane region" description="Helical" evidence="6">
    <location>
        <begin position="227"/>
        <end position="249"/>
    </location>
</feature>
<keyword evidence="3 6" id="KW-0812">Transmembrane</keyword>
<name>A0A8B9C115_9AVES</name>
<dbReference type="Proteomes" id="UP000694426">
    <property type="component" value="Unplaced"/>
</dbReference>
<feature type="transmembrane region" description="Helical" evidence="6">
    <location>
        <begin position="423"/>
        <end position="442"/>
    </location>
</feature>
<dbReference type="GO" id="GO:1990961">
    <property type="term" value="P:xenobiotic detoxification by transmembrane export across the plasma membrane"/>
    <property type="evidence" value="ECO:0007669"/>
    <property type="project" value="InterPro"/>
</dbReference>
<proteinExistence type="inferred from homology"/>
<keyword evidence="5 6" id="KW-0472">Membrane</keyword>
<dbReference type="InterPro" id="IPR045069">
    <property type="entry name" value="MATE_euk"/>
</dbReference>
<dbReference type="CDD" id="cd13132">
    <property type="entry name" value="MATE_eukaryotic"/>
    <property type="match status" value="1"/>
</dbReference>
<feature type="region of interest" description="Disordered" evidence="7">
    <location>
        <begin position="1"/>
        <end position="27"/>
    </location>
</feature>
<keyword evidence="4 6" id="KW-1133">Transmembrane helix</keyword>
<dbReference type="NCBIfam" id="TIGR00797">
    <property type="entry name" value="matE"/>
    <property type="match status" value="1"/>
</dbReference>
<feature type="transmembrane region" description="Helical" evidence="6">
    <location>
        <begin position="448"/>
        <end position="469"/>
    </location>
</feature>
<dbReference type="Pfam" id="PF01554">
    <property type="entry name" value="MatE"/>
    <property type="match status" value="2"/>
</dbReference>
<organism evidence="8 9">
    <name type="scientific">Anser brachyrhynchus</name>
    <name type="common">Pink-footed goose</name>
    <dbReference type="NCBI Taxonomy" id="132585"/>
    <lineage>
        <taxon>Eukaryota</taxon>
        <taxon>Metazoa</taxon>
        <taxon>Chordata</taxon>
        <taxon>Craniata</taxon>
        <taxon>Vertebrata</taxon>
        <taxon>Euteleostomi</taxon>
        <taxon>Archelosauria</taxon>
        <taxon>Archosauria</taxon>
        <taxon>Dinosauria</taxon>
        <taxon>Saurischia</taxon>
        <taxon>Theropoda</taxon>
        <taxon>Coelurosauria</taxon>
        <taxon>Aves</taxon>
        <taxon>Neognathae</taxon>
        <taxon>Galloanserae</taxon>
        <taxon>Anseriformes</taxon>
        <taxon>Anatidae</taxon>
        <taxon>Anserinae</taxon>
        <taxon>Anser</taxon>
    </lineage>
</organism>
<dbReference type="GO" id="GO:0042910">
    <property type="term" value="F:xenobiotic transmembrane transporter activity"/>
    <property type="evidence" value="ECO:0007669"/>
    <property type="project" value="InterPro"/>
</dbReference>
<dbReference type="InterPro" id="IPR002528">
    <property type="entry name" value="MATE_fam"/>
</dbReference>
<protein>
    <recommendedName>
        <fullName evidence="6">Multidrug and toxin extrusion protein</fullName>
    </recommendedName>
</protein>
<reference evidence="8" key="1">
    <citation type="submission" date="2025-08" db="UniProtKB">
        <authorList>
            <consortium name="Ensembl"/>
        </authorList>
    </citation>
    <scope>IDENTIFICATION</scope>
</reference>
<reference evidence="8" key="2">
    <citation type="submission" date="2025-09" db="UniProtKB">
        <authorList>
            <consortium name="Ensembl"/>
        </authorList>
    </citation>
    <scope>IDENTIFICATION</scope>
</reference>
<dbReference type="GeneTree" id="ENSGT00940000163062"/>
<evidence type="ECO:0000256" key="4">
    <source>
        <dbReference type="ARBA" id="ARBA00022989"/>
    </source>
</evidence>
<comment type="similarity">
    <text evidence="2 6">Belongs to the multi antimicrobial extrusion (MATE) (TC 2.A.66.1) family.</text>
</comment>
<comment type="subcellular location">
    <subcellularLocation>
        <location evidence="1">Membrane</location>
        <topology evidence="1">Multi-pass membrane protein</topology>
    </subcellularLocation>
</comment>
<dbReference type="GO" id="GO:0016020">
    <property type="term" value="C:membrane"/>
    <property type="evidence" value="ECO:0007669"/>
    <property type="project" value="UniProtKB-SubCell"/>
</dbReference>
<feature type="transmembrane region" description="Helical" evidence="6">
    <location>
        <begin position="348"/>
        <end position="369"/>
    </location>
</feature>
<dbReference type="AlphaFoldDB" id="A0A8B9C115"/>
<sequence length="534" mass="58596">MKRASLPEENGFSEPMATGQHALPAGGCGKKRRWLQRLVPDNFWEDTKKLLVLAGPLILIQLMIFLIHLVSSIFCGHLGKVELASVTLAIAVINVTAISVGYGLSSACDTLISQTYGSKNLLRVGVILQRATLILLLCCFPCCAILINIEQLLLLLHQDPEVSRLTQLYVMAFVPALPAVFLYNLETRYLQNQMIMWPLVLSGIVGNIVNVIANCVFLYVFHLGIAGSAWANTVAQYSQTIFLFLYIVGKKLHVKTWGGWSSECLLEWDSFTSLAIPSMLMMCIEWWTYEIGSFLIGLLSVVELSAQSIIYEVSVVAFMVRAGGFSFRPGSLRGPSMDTQPKSTPDALSSWLCFPGLFCVAMGAILAATKDVLGYIFTSDKEIVDLVAWVMPVYVVFHLFEAMCGACSGVLRGIGKQKFGAILNAVSYYGMGLPLAVVLLFVARIGVIGLWLSMLVCVAMLCTCFIVYISRMDWRKAAEEVTAHRGSMPTLPDGPRQPHCDRGGLGWQNPGFCIRDHGHFPALGSSPRLSTAQE</sequence>
<evidence type="ECO:0000256" key="5">
    <source>
        <dbReference type="ARBA" id="ARBA00023136"/>
    </source>
</evidence>
<evidence type="ECO:0000313" key="8">
    <source>
        <dbReference type="Ensembl" id="ENSABRP00000012783.1"/>
    </source>
</evidence>
<feature type="transmembrane region" description="Helical" evidence="6">
    <location>
        <begin position="50"/>
        <end position="71"/>
    </location>
</feature>